<reference evidence="2 3" key="1">
    <citation type="submission" date="2016-10" db="EMBL/GenBank/DDBJ databases">
        <authorList>
            <person name="de Groot N.N."/>
        </authorList>
    </citation>
    <scope>NUCLEOTIDE SEQUENCE [LARGE SCALE GENOMIC DNA]</scope>
    <source>
        <strain evidence="2 3">DSM 44778</strain>
    </source>
</reference>
<proteinExistence type="predicted"/>
<keyword evidence="1" id="KW-0812">Transmembrane</keyword>
<feature type="transmembrane region" description="Helical" evidence="1">
    <location>
        <begin position="39"/>
        <end position="62"/>
    </location>
</feature>
<feature type="transmembrane region" description="Helical" evidence="1">
    <location>
        <begin position="6"/>
        <end position="27"/>
    </location>
</feature>
<feature type="transmembrane region" description="Helical" evidence="1">
    <location>
        <begin position="104"/>
        <end position="121"/>
    </location>
</feature>
<keyword evidence="1" id="KW-0472">Membrane</keyword>
<dbReference type="STRING" id="46223.SAMN05421852_10836"/>
<feature type="transmembrane region" description="Helical" evidence="1">
    <location>
        <begin position="68"/>
        <end position="84"/>
    </location>
</feature>
<dbReference type="AlphaFoldDB" id="A0A1I3QNR9"/>
<evidence type="ECO:0000313" key="2">
    <source>
        <dbReference type="EMBL" id="SFJ35748.1"/>
    </source>
</evidence>
<organism evidence="2 3">
    <name type="scientific">Thermoflavimicrobium dichotomicum</name>
    <dbReference type="NCBI Taxonomy" id="46223"/>
    <lineage>
        <taxon>Bacteria</taxon>
        <taxon>Bacillati</taxon>
        <taxon>Bacillota</taxon>
        <taxon>Bacilli</taxon>
        <taxon>Bacillales</taxon>
        <taxon>Thermoactinomycetaceae</taxon>
        <taxon>Thermoflavimicrobium</taxon>
    </lineage>
</organism>
<dbReference type="OrthoDB" id="1653819at2"/>
<dbReference type="NCBIfam" id="TIGR02893">
    <property type="entry name" value="spore_yabQ"/>
    <property type="match status" value="1"/>
</dbReference>
<accession>A0A1I3QNR9</accession>
<sequence length="179" mass="21883">MTLQTQAFTMILMFCSGFLLGMILDAYQELKARFRLKGWTVSLIDLLYWIVCAWLVFSLLLWSNWGQLRFYIFIAILAGLFFYYQWLSKLVIQIIRVVFNSIEYLLRWIIALVRLLVWVPLVTLCSWIRNLFLILCKMVMRPILWIFKPIHRLFVPYIKKMSQLRDRWKKKWNQFKKKR</sequence>
<dbReference type="Pfam" id="PF09578">
    <property type="entry name" value="Spore_YabQ"/>
    <property type="match status" value="1"/>
</dbReference>
<keyword evidence="1" id="KW-1133">Transmembrane helix</keyword>
<protein>
    <submittedName>
        <fullName evidence="2">Spore cortex biosynthesis protein YabQ</fullName>
    </submittedName>
</protein>
<evidence type="ECO:0000256" key="1">
    <source>
        <dbReference type="SAM" id="Phobius"/>
    </source>
</evidence>
<gene>
    <name evidence="2" type="ORF">SAMN05421852_10836</name>
</gene>
<dbReference type="Proteomes" id="UP000199545">
    <property type="component" value="Unassembled WGS sequence"/>
</dbReference>
<name>A0A1I3QNR9_9BACL</name>
<dbReference type="RefSeq" id="WP_093229844.1">
    <property type="nucleotide sequence ID" value="NZ_FORR01000008.1"/>
</dbReference>
<keyword evidence="3" id="KW-1185">Reference proteome</keyword>
<dbReference type="InterPro" id="IPR019074">
    <property type="entry name" value="YabQ"/>
</dbReference>
<evidence type="ECO:0000313" key="3">
    <source>
        <dbReference type="Proteomes" id="UP000199545"/>
    </source>
</evidence>
<dbReference type="EMBL" id="FORR01000008">
    <property type="protein sequence ID" value="SFJ35748.1"/>
    <property type="molecule type" value="Genomic_DNA"/>
</dbReference>